<reference evidence="1" key="2">
    <citation type="submission" date="2020-09" db="EMBL/GenBank/DDBJ databases">
        <authorList>
            <person name="Sun Q."/>
            <person name="Kim S."/>
        </authorList>
    </citation>
    <scope>NUCLEOTIDE SEQUENCE</scope>
    <source>
        <strain evidence="1">KCTC 23732</strain>
    </source>
</reference>
<dbReference type="Gene3D" id="3.90.280.10">
    <property type="entry name" value="PEBP-like"/>
    <property type="match status" value="1"/>
</dbReference>
<dbReference type="SUPFAM" id="SSF49777">
    <property type="entry name" value="PEBP-like"/>
    <property type="match status" value="1"/>
</dbReference>
<name>A0A918JM39_9BURK</name>
<proteinExistence type="predicted"/>
<dbReference type="AlphaFoldDB" id="A0A918JM39"/>
<evidence type="ECO:0000313" key="2">
    <source>
        <dbReference type="Proteomes" id="UP000608345"/>
    </source>
</evidence>
<comment type="caution">
    <text evidence="1">The sequence shown here is derived from an EMBL/GenBank/DDBJ whole genome shotgun (WGS) entry which is preliminary data.</text>
</comment>
<dbReference type="Proteomes" id="UP000608345">
    <property type="component" value="Unassembled WGS sequence"/>
</dbReference>
<dbReference type="PANTHER" id="PTHR30289:SF1">
    <property type="entry name" value="PEBP (PHOSPHATIDYLETHANOLAMINE-BINDING PROTEIN) FAMILY PROTEIN"/>
    <property type="match status" value="1"/>
</dbReference>
<protein>
    <submittedName>
        <fullName evidence="1">Phosphatidylethanolamine-binding protein</fullName>
    </submittedName>
</protein>
<evidence type="ECO:0000313" key="1">
    <source>
        <dbReference type="EMBL" id="GGW86406.1"/>
    </source>
</evidence>
<dbReference type="PANTHER" id="PTHR30289">
    <property type="entry name" value="UNCHARACTERIZED PROTEIN YBCL-RELATED"/>
    <property type="match status" value="1"/>
</dbReference>
<dbReference type="CDD" id="cd00865">
    <property type="entry name" value="PEBP_bact_arch"/>
    <property type="match status" value="1"/>
</dbReference>
<accession>A0A918JM39</accession>
<sequence length="209" mass="23366">MKLLSQSIVNGQVIHPRYAFGKQDAVAHIALSDNLNPHFSWEDAPEGTRSFVLICRDPDAPSKPDDVNQEDREVPADLPRANFYHWVLVDIPASVTAIEEGEFSKEVTPKGKNGPMAPRNMRQGINDYTAWFASDHDMKGDYYGYDGPCPPFNDALAHRYEFTLYALDIETVPLEGRFSAEDVLKVINTHILASDSITGLYTLNPKVTI</sequence>
<dbReference type="NCBIfam" id="TIGR00481">
    <property type="entry name" value="YbhB/YbcL family Raf kinase inhibitor-like protein"/>
    <property type="match status" value="1"/>
</dbReference>
<dbReference type="InterPro" id="IPR036610">
    <property type="entry name" value="PEBP-like_sf"/>
</dbReference>
<dbReference type="InterPro" id="IPR005247">
    <property type="entry name" value="YbhB_YbcL/LppC-like"/>
</dbReference>
<organism evidence="1 2">
    <name type="scientific">Advenella faeciporci</name>
    <dbReference type="NCBI Taxonomy" id="797535"/>
    <lineage>
        <taxon>Bacteria</taxon>
        <taxon>Pseudomonadati</taxon>
        <taxon>Pseudomonadota</taxon>
        <taxon>Betaproteobacteria</taxon>
        <taxon>Burkholderiales</taxon>
        <taxon>Alcaligenaceae</taxon>
    </lineage>
</organism>
<dbReference type="EMBL" id="BMYS01000009">
    <property type="protein sequence ID" value="GGW86406.1"/>
    <property type="molecule type" value="Genomic_DNA"/>
</dbReference>
<dbReference type="Pfam" id="PF01161">
    <property type="entry name" value="PBP"/>
    <property type="match status" value="1"/>
</dbReference>
<dbReference type="RefSeq" id="WP_189384906.1">
    <property type="nucleotide sequence ID" value="NZ_BAABFY010000052.1"/>
</dbReference>
<dbReference type="InterPro" id="IPR008914">
    <property type="entry name" value="PEBP"/>
</dbReference>
<keyword evidence="2" id="KW-1185">Reference proteome</keyword>
<reference evidence="1" key="1">
    <citation type="journal article" date="2014" name="Int. J. Syst. Evol. Microbiol.">
        <title>Complete genome sequence of Corynebacterium casei LMG S-19264T (=DSM 44701T), isolated from a smear-ripened cheese.</title>
        <authorList>
            <consortium name="US DOE Joint Genome Institute (JGI-PGF)"/>
            <person name="Walter F."/>
            <person name="Albersmeier A."/>
            <person name="Kalinowski J."/>
            <person name="Ruckert C."/>
        </authorList>
    </citation>
    <scope>NUCLEOTIDE SEQUENCE</scope>
    <source>
        <strain evidence="1">KCTC 23732</strain>
    </source>
</reference>
<gene>
    <name evidence="1" type="ORF">GCM10011450_15380</name>
</gene>